<dbReference type="EMBL" id="MN718199">
    <property type="protein sequence ID" value="QGZ16093.1"/>
    <property type="molecule type" value="Genomic_DNA"/>
</dbReference>
<evidence type="ECO:0000313" key="2">
    <source>
        <dbReference type="Proteomes" id="UP000433471"/>
    </source>
</evidence>
<proteinExistence type="predicted"/>
<sequence>MKVQEAHKNNFINIVNKGYLLCVTDSMGKTLLKPTNIVDSVIIVVENNRYSDVWAYDPNRTGQRSKYKHLNQYVTSIQSS</sequence>
<keyword evidence="2" id="KW-1185">Reference proteome</keyword>
<name>A0A6B9J965_9CAUD</name>
<evidence type="ECO:0000313" key="1">
    <source>
        <dbReference type="EMBL" id="QGZ16093.1"/>
    </source>
</evidence>
<accession>A0A6B9J965</accession>
<gene>
    <name evidence="1" type="ORF">Kuja_1020</name>
</gene>
<reference evidence="1 2" key="1">
    <citation type="submission" date="2019-11" db="EMBL/GenBank/DDBJ databases">
        <title>Characterization of a novel member of the family Ackermannviridae.</title>
        <authorList>
            <person name="Maina A.N."/>
            <person name="Mwaura F.B."/>
            <person name="Jumba M."/>
        </authorList>
    </citation>
    <scope>NUCLEOTIDE SEQUENCE [LARGE SCALE GENOMIC DNA]</scope>
</reference>
<dbReference type="Proteomes" id="UP000433471">
    <property type="component" value="Segment"/>
</dbReference>
<organism evidence="1 2">
    <name type="scientific">Vibrio phage vB_VchM_Kuja</name>
    <dbReference type="NCBI Taxonomy" id="2686437"/>
    <lineage>
        <taxon>Viruses</taxon>
        <taxon>Duplodnaviria</taxon>
        <taxon>Heunggongvirae</taxon>
        <taxon>Uroviricota</taxon>
        <taxon>Caudoviricetes</taxon>
        <taxon>Pantevenvirales</taxon>
        <taxon>Ackermannviridae</taxon>
        <taxon>Kujavirus</taxon>
        <taxon>Kujavirus kuja</taxon>
    </lineage>
</organism>
<protein>
    <submittedName>
        <fullName evidence="1">Uncharacterized protein</fullName>
    </submittedName>
</protein>